<dbReference type="Proteomes" id="UP001413721">
    <property type="component" value="Unassembled WGS sequence"/>
</dbReference>
<evidence type="ECO:0000313" key="4">
    <source>
        <dbReference type="Proteomes" id="UP001413721"/>
    </source>
</evidence>
<keyword evidence="1" id="KW-0812">Transmembrane</keyword>
<evidence type="ECO:0000313" key="3">
    <source>
        <dbReference type="EMBL" id="MEN2988857.1"/>
    </source>
</evidence>
<proteinExistence type="predicted"/>
<accession>A0ABU9YJA6</accession>
<gene>
    <name evidence="3" type="ORF">WG926_11135</name>
</gene>
<dbReference type="EMBL" id="JBBKTW010000004">
    <property type="protein sequence ID" value="MEN2988857.1"/>
    <property type="molecule type" value="Genomic_DNA"/>
</dbReference>
<feature type="transmembrane region" description="Helical" evidence="1">
    <location>
        <begin position="614"/>
        <end position="632"/>
    </location>
</feature>
<keyword evidence="1" id="KW-0472">Membrane</keyword>
<reference evidence="3 4" key="1">
    <citation type="submission" date="2024-03" db="EMBL/GenBank/DDBJ databases">
        <title>High-quality draft genome sequencing of Tistrella sp. BH-R2-4.</title>
        <authorList>
            <person name="Dong C."/>
        </authorList>
    </citation>
    <scope>NUCLEOTIDE SEQUENCE [LARGE SCALE GENOMIC DNA]</scope>
    <source>
        <strain evidence="3 4">BH-R2-4</strain>
    </source>
</reference>
<sequence>MSRRSDTEPTASATRRPRRHGGRWSYMLPLGLFVAVMLMTLAGLDDPVGLKAASGQRSQDLVLRIARPFMTVPRPDGTGSRIIGQKDVVVIAVDADADGVRLTADGWPTSWPLTYDEWTALLTGLAALRPRAIFIDAYFTVDMEARFARLPHGRVSTAMRRFADTAARLCPPVSAGETVYPIPVSVGCPVVGERAEQALPSAAIVDLFRGADVIGPTGVSTITGPGTGPGRIGVPAVPISFPDGPGLPLRRSAAGAATAAGRCWGPPAEPLLDRPCGRPVQNTGHSIWDRAPVGLHDLGPAAWAYVHHRCGALTLASSRADCRRQVVGAMGWDDPDRTAPIQVTWPLYMDQSATLQAMGTRSDPASGACVAVPSLILPVDHRLMRRYGAHPGPSAASAVAQALGRTVVLLPGRDTRAYAALARRGARHGRGVPMEVRDAIAIAADAVTPDWVSPRKPAAHRHRTPVQPAWPMTWIDKAVAGYRAVDTLFTPAGRMAGKPRVPPRMVEPSDPARQLLCPGIPGIRLGDLVAFTAFGGATPDVTGDLRRMIEDRVVMIGRATASADLHAVDDKVALPGVYVHAAALRGLIEDGARYLRVLKPEWRWPATATDVCAIPGRGYEVLLGCLSLYFGFRIYRGRRADDTLAMRIVKHSLAWVVMAGLVALSVWLLMAVCREAPLNWIGVVSVSGLTAGYFIRREWHQLTRTDPEDA</sequence>
<feature type="transmembrane region" description="Helical" evidence="1">
    <location>
        <begin position="24"/>
        <end position="44"/>
    </location>
</feature>
<organism evidence="3 4">
    <name type="scientific">Tistrella arctica</name>
    <dbReference type="NCBI Taxonomy" id="3133430"/>
    <lineage>
        <taxon>Bacteria</taxon>
        <taxon>Pseudomonadati</taxon>
        <taxon>Pseudomonadota</taxon>
        <taxon>Alphaproteobacteria</taxon>
        <taxon>Geminicoccales</taxon>
        <taxon>Geminicoccaceae</taxon>
        <taxon>Tistrella</taxon>
    </lineage>
</organism>
<evidence type="ECO:0000259" key="2">
    <source>
        <dbReference type="SMART" id="SM01080"/>
    </source>
</evidence>
<dbReference type="RefSeq" id="WP_345937340.1">
    <property type="nucleotide sequence ID" value="NZ_JBBKTW010000004.1"/>
</dbReference>
<comment type="caution">
    <text evidence="3">The sequence shown here is derived from an EMBL/GenBank/DDBJ whole genome shotgun (WGS) entry which is preliminary data.</text>
</comment>
<feature type="domain" description="CHASE2" evidence="2">
    <location>
        <begin position="58"/>
        <end position="618"/>
    </location>
</feature>
<keyword evidence="4" id="KW-1185">Reference proteome</keyword>
<protein>
    <recommendedName>
        <fullName evidence="2">CHASE2 domain-containing protein</fullName>
    </recommendedName>
</protein>
<dbReference type="InterPro" id="IPR007890">
    <property type="entry name" value="CHASE2"/>
</dbReference>
<feature type="transmembrane region" description="Helical" evidence="1">
    <location>
        <begin position="653"/>
        <end position="672"/>
    </location>
</feature>
<feature type="transmembrane region" description="Helical" evidence="1">
    <location>
        <begin position="678"/>
        <end position="695"/>
    </location>
</feature>
<dbReference type="SMART" id="SM01080">
    <property type="entry name" value="CHASE2"/>
    <property type="match status" value="1"/>
</dbReference>
<name>A0ABU9YJA6_9PROT</name>
<evidence type="ECO:0000256" key="1">
    <source>
        <dbReference type="SAM" id="Phobius"/>
    </source>
</evidence>
<keyword evidence="1" id="KW-1133">Transmembrane helix</keyword>